<evidence type="ECO:0000259" key="9">
    <source>
        <dbReference type="PROSITE" id="PS51746"/>
    </source>
</evidence>
<dbReference type="Gene3D" id="3.60.40.10">
    <property type="entry name" value="PPM-type phosphatase domain"/>
    <property type="match status" value="1"/>
</dbReference>
<proteinExistence type="predicted"/>
<evidence type="ECO:0000256" key="4">
    <source>
        <dbReference type="ARBA" id="ARBA00022723"/>
    </source>
</evidence>
<evidence type="ECO:0000256" key="8">
    <source>
        <dbReference type="ARBA" id="ARBA00023211"/>
    </source>
</evidence>
<organism evidence="10 11">
    <name type="scientific">Acer negundo</name>
    <name type="common">Box elder</name>
    <dbReference type="NCBI Taxonomy" id="4023"/>
    <lineage>
        <taxon>Eukaryota</taxon>
        <taxon>Viridiplantae</taxon>
        <taxon>Streptophyta</taxon>
        <taxon>Embryophyta</taxon>
        <taxon>Tracheophyta</taxon>
        <taxon>Spermatophyta</taxon>
        <taxon>Magnoliopsida</taxon>
        <taxon>eudicotyledons</taxon>
        <taxon>Gunneridae</taxon>
        <taxon>Pentapetalae</taxon>
        <taxon>rosids</taxon>
        <taxon>malvids</taxon>
        <taxon>Sapindales</taxon>
        <taxon>Sapindaceae</taxon>
        <taxon>Hippocastanoideae</taxon>
        <taxon>Acereae</taxon>
        <taxon>Acer</taxon>
    </lineage>
</organism>
<evidence type="ECO:0000313" key="11">
    <source>
        <dbReference type="Proteomes" id="UP001064489"/>
    </source>
</evidence>
<dbReference type="Pfam" id="PF00481">
    <property type="entry name" value="PP2C"/>
    <property type="match status" value="1"/>
</dbReference>
<dbReference type="PROSITE" id="PS51746">
    <property type="entry name" value="PPM_2"/>
    <property type="match status" value="1"/>
</dbReference>
<evidence type="ECO:0000256" key="5">
    <source>
        <dbReference type="ARBA" id="ARBA00022801"/>
    </source>
</evidence>
<dbReference type="InterPro" id="IPR036457">
    <property type="entry name" value="PPM-type-like_dom_sf"/>
</dbReference>
<dbReference type="EC" id="3.1.3.16" evidence="3"/>
<keyword evidence="11" id="KW-1185">Reference proteome</keyword>
<reference evidence="10" key="2">
    <citation type="submission" date="2023-02" db="EMBL/GenBank/DDBJ databases">
        <authorList>
            <person name="Swenson N.G."/>
            <person name="Wegrzyn J.L."/>
            <person name="Mcevoy S.L."/>
        </authorList>
    </citation>
    <scope>NUCLEOTIDE SEQUENCE</scope>
    <source>
        <strain evidence="10">91603</strain>
        <tissue evidence="10">Leaf</tissue>
    </source>
</reference>
<keyword evidence="4" id="KW-0479">Metal-binding</keyword>
<evidence type="ECO:0000256" key="1">
    <source>
        <dbReference type="ARBA" id="ARBA00001936"/>
    </source>
</evidence>
<dbReference type="PANTHER" id="PTHR47992">
    <property type="entry name" value="PROTEIN PHOSPHATASE"/>
    <property type="match status" value="1"/>
</dbReference>
<dbReference type="GO" id="GO:0004722">
    <property type="term" value="F:protein serine/threonine phosphatase activity"/>
    <property type="evidence" value="ECO:0007669"/>
    <property type="project" value="UniProtKB-EC"/>
</dbReference>
<evidence type="ECO:0000256" key="6">
    <source>
        <dbReference type="ARBA" id="ARBA00022842"/>
    </source>
</evidence>
<dbReference type="PROSITE" id="PS01032">
    <property type="entry name" value="PPM_1"/>
    <property type="match status" value="1"/>
</dbReference>
<keyword evidence="8" id="KW-0464">Manganese</keyword>
<name>A0AAD5IK10_ACENE</name>
<reference evidence="10" key="1">
    <citation type="journal article" date="2022" name="Plant J.">
        <title>Strategies of tolerance reflected in two North American maple genomes.</title>
        <authorList>
            <person name="McEvoy S.L."/>
            <person name="Sezen U.U."/>
            <person name="Trouern-Trend A."/>
            <person name="McMahon S.M."/>
            <person name="Schaberg P.G."/>
            <person name="Yang J."/>
            <person name="Wegrzyn J.L."/>
            <person name="Swenson N.G."/>
        </authorList>
    </citation>
    <scope>NUCLEOTIDE SEQUENCE</scope>
    <source>
        <strain evidence="10">91603</strain>
    </source>
</reference>
<dbReference type="EMBL" id="JAJSOW010000106">
    <property type="protein sequence ID" value="KAI9162014.1"/>
    <property type="molecule type" value="Genomic_DNA"/>
</dbReference>
<evidence type="ECO:0000313" key="10">
    <source>
        <dbReference type="EMBL" id="KAI9162014.1"/>
    </source>
</evidence>
<dbReference type="InterPro" id="IPR000222">
    <property type="entry name" value="PP2C_BS"/>
</dbReference>
<dbReference type="InterPro" id="IPR001932">
    <property type="entry name" value="PPM-type_phosphatase-like_dom"/>
</dbReference>
<comment type="caution">
    <text evidence="10">The sequence shown here is derived from an EMBL/GenBank/DDBJ whole genome shotgun (WGS) entry which is preliminary data.</text>
</comment>
<accession>A0AAD5IK10</accession>
<dbReference type="AlphaFoldDB" id="A0AAD5IK10"/>
<dbReference type="PROSITE" id="PS51257">
    <property type="entry name" value="PROKAR_LIPOPROTEIN"/>
    <property type="match status" value="1"/>
</dbReference>
<dbReference type="SUPFAM" id="SSF81606">
    <property type="entry name" value="PP2C-like"/>
    <property type="match status" value="1"/>
</dbReference>
<comment type="cofactor">
    <cofactor evidence="1">
        <name>Mn(2+)</name>
        <dbReference type="ChEBI" id="CHEBI:29035"/>
    </cofactor>
</comment>
<dbReference type="Proteomes" id="UP001064489">
    <property type="component" value="Chromosome 2"/>
</dbReference>
<evidence type="ECO:0000256" key="2">
    <source>
        <dbReference type="ARBA" id="ARBA00001946"/>
    </source>
</evidence>
<keyword evidence="5" id="KW-0378">Hydrolase</keyword>
<evidence type="ECO:0000256" key="3">
    <source>
        <dbReference type="ARBA" id="ARBA00013081"/>
    </source>
</evidence>
<keyword evidence="7" id="KW-0904">Protein phosphatase</keyword>
<sequence>MSSLDRKVSICMQWDDESMDHGPWIPGVLSCSKSQTSPSEVLCIDVHVISRLLSPVTILHSLQIATDPSLTSSEGESGSLSTHESCPHGTFVGVYDGHGGPETLLYITDHLFQHLKRFATEQQSMSVDVIQKAYQATEEGFMSIVTKQWLMKPQVAAVGSCCLVGVICNGTLYIASCGGSHVVLGRVVKATREVLAIQQSAGRSL</sequence>
<dbReference type="InterPro" id="IPR015655">
    <property type="entry name" value="PP2C"/>
</dbReference>
<dbReference type="GO" id="GO:0046872">
    <property type="term" value="F:metal ion binding"/>
    <property type="evidence" value="ECO:0007669"/>
    <property type="project" value="UniProtKB-KW"/>
</dbReference>
<feature type="domain" description="PPM-type phosphatase" evidence="9">
    <location>
        <begin position="61"/>
        <end position="205"/>
    </location>
</feature>
<evidence type="ECO:0000256" key="7">
    <source>
        <dbReference type="ARBA" id="ARBA00022912"/>
    </source>
</evidence>
<comment type="cofactor">
    <cofactor evidence="2">
        <name>Mg(2+)</name>
        <dbReference type="ChEBI" id="CHEBI:18420"/>
    </cofactor>
</comment>
<gene>
    <name evidence="10" type="ORF">LWI28_022938</name>
</gene>
<protein>
    <recommendedName>
        <fullName evidence="3">protein-serine/threonine phosphatase</fullName>
        <ecNumber evidence="3">3.1.3.16</ecNumber>
    </recommendedName>
</protein>
<keyword evidence="6" id="KW-0460">Magnesium</keyword>